<evidence type="ECO:0000313" key="2">
    <source>
        <dbReference type="Proteomes" id="UP000177697"/>
    </source>
</evidence>
<protein>
    <recommendedName>
        <fullName evidence="3">30S ribosomal protein S21</fullName>
    </recommendedName>
</protein>
<proteinExistence type="predicted"/>
<gene>
    <name evidence="1" type="ORF">A2431_01180</name>
</gene>
<name>A0A1G2V2J5_9BACT</name>
<evidence type="ECO:0000313" key="1">
    <source>
        <dbReference type="EMBL" id="OHB15855.1"/>
    </source>
</evidence>
<sequence>MAVNVEVTKSGNDNNLGIIRKFTKRVQGSGILSRLRGRRYSSRKLSEYVKKKKTLKRIEKKANIRELIKMGKMPGTLEN</sequence>
<accession>A0A1G2V2J5</accession>
<dbReference type="Proteomes" id="UP000177697">
    <property type="component" value="Unassembled WGS sequence"/>
</dbReference>
<dbReference type="AlphaFoldDB" id="A0A1G2V2J5"/>
<comment type="caution">
    <text evidence="1">The sequence shown here is derived from an EMBL/GenBank/DDBJ whole genome shotgun (WGS) entry which is preliminary data.</text>
</comment>
<dbReference type="EMBL" id="MHWW01000005">
    <property type="protein sequence ID" value="OHB15855.1"/>
    <property type="molecule type" value="Genomic_DNA"/>
</dbReference>
<reference evidence="1 2" key="1">
    <citation type="journal article" date="2016" name="Nat. Commun.">
        <title>Thousands of microbial genomes shed light on interconnected biogeochemical processes in an aquifer system.</title>
        <authorList>
            <person name="Anantharaman K."/>
            <person name="Brown C.T."/>
            <person name="Hug L.A."/>
            <person name="Sharon I."/>
            <person name="Castelle C.J."/>
            <person name="Probst A.J."/>
            <person name="Thomas B.C."/>
            <person name="Singh A."/>
            <person name="Wilkins M.J."/>
            <person name="Karaoz U."/>
            <person name="Brodie E.L."/>
            <person name="Williams K.H."/>
            <person name="Hubbard S.S."/>
            <person name="Banfield J.F."/>
        </authorList>
    </citation>
    <scope>NUCLEOTIDE SEQUENCE [LARGE SCALE GENOMIC DNA]</scope>
</reference>
<evidence type="ECO:0008006" key="3">
    <source>
        <dbReference type="Google" id="ProtNLM"/>
    </source>
</evidence>
<organism evidence="1 2">
    <name type="scientific">Candidatus Zambryskibacteria bacterium RIFOXYC1_FULL_39_10</name>
    <dbReference type="NCBI Taxonomy" id="1802779"/>
    <lineage>
        <taxon>Bacteria</taxon>
        <taxon>Candidatus Zambryskiibacteriota</taxon>
    </lineage>
</organism>